<name>A0A397GL47_9GLOM</name>
<reference evidence="2 3" key="1">
    <citation type="submission" date="2018-08" db="EMBL/GenBank/DDBJ databases">
        <title>Genome and evolution of the arbuscular mycorrhizal fungus Diversispora epigaea (formerly Glomus versiforme) and its bacterial endosymbionts.</title>
        <authorList>
            <person name="Sun X."/>
            <person name="Fei Z."/>
            <person name="Harrison M."/>
        </authorList>
    </citation>
    <scope>NUCLEOTIDE SEQUENCE [LARGE SCALE GENOMIC DNA]</scope>
    <source>
        <strain evidence="2 3">IT104</strain>
    </source>
</reference>
<evidence type="ECO:0000313" key="2">
    <source>
        <dbReference type="EMBL" id="RHZ51585.1"/>
    </source>
</evidence>
<protein>
    <submittedName>
        <fullName evidence="2">Uncharacterized protein</fullName>
    </submittedName>
</protein>
<accession>A0A397GL47</accession>
<evidence type="ECO:0000313" key="3">
    <source>
        <dbReference type="Proteomes" id="UP000266861"/>
    </source>
</evidence>
<sequence length="101" mass="11624">MPKKTNLSDHSDWLLDDLDKLLTDIYYTSQLDSGAVSAKDNCQSILLYLFTPPRHIRNGFKLNVNQITSGRQKSQYSRRTAKIKKHYEPIRDIRSPKASTA</sequence>
<proteinExistence type="predicted"/>
<comment type="caution">
    <text evidence="2">The sequence shown here is derived from an EMBL/GenBank/DDBJ whole genome shotgun (WGS) entry which is preliminary data.</text>
</comment>
<feature type="compositionally biased region" description="Basic and acidic residues" evidence="1">
    <location>
        <begin position="86"/>
        <end position="95"/>
    </location>
</feature>
<gene>
    <name evidence="2" type="ORF">Glove_476g49</name>
</gene>
<feature type="region of interest" description="Disordered" evidence="1">
    <location>
        <begin position="71"/>
        <end position="101"/>
    </location>
</feature>
<dbReference type="AlphaFoldDB" id="A0A397GL47"/>
<organism evidence="2 3">
    <name type="scientific">Diversispora epigaea</name>
    <dbReference type="NCBI Taxonomy" id="1348612"/>
    <lineage>
        <taxon>Eukaryota</taxon>
        <taxon>Fungi</taxon>
        <taxon>Fungi incertae sedis</taxon>
        <taxon>Mucoromycota</taxon>
        <taxon>Glomeromycotina</taxon>
        <taxon>Glomeromycetes</taxon>
        <taxon>Diversisporales</taxon>
        <taxon>Diversisporaceae</taxon>
        <taxon>Diversispora</taxon>
    </lineage>
</organism>
<dbReference type="EMBL" id="PQFF01000415">
    <property type="protein sequence ID" value="RHZ51585.1"/>
    <property type="molecule type" value="Genomic_DNA"/>
</dbReference>
<dbReference type="Proteomes" id="UP000266861">
    <property type="component" value="Unassembled WGS sequence"/>
</dbReference>
<evidence type="ECO:0000256" key="1">
    <source>
        <dbReference type="SAM" id="MobiDB-lite"/>
    </source>
</evidence>
<keyword evidence="3" id="KW-1185">Reference proteome</keyword>